<keyword evidence="2" id="KW-1185">Reference proteome</keyword>
<protein>
    <submittedName>
        <fullName evidence="1">Uncharacterized protein</fullName>
    </submittedName>
</protein>
<accession>A0A8S3QKL2</accession>
<dbReference type="OrthoDB" id="6151876at2759"/>
<proteinExistence type="predicted"/>
<evidence type="ECO:0000313" key="2">
    <source>
        <dbReference type="Proteomes" id="UP000683360"/>
    </source>
</evidence>
<gene>
    <name evidence="1" type="ORF">MEDL_11944</name>
</gene>
<sequence>MNTVSDNLSSDDIRVCITSGSFGEGLQMIGSDLDIMYVIKSVEVHDNITSIVFNSTTSYFTVFTEDTKLGYVMLRLISSPLAIMREICEQFREDNYLSSTLFKNTFLDENTPVVHGPCLSDRKELLIDRTCFIIPPVAYAHFLSFLCYYHLNNVRECQISFQDLNLTIADKYFIGIEKTPKSVAYYCLGTALQLIGDNISAKLVFSVIVKLCPIASIIRQFKRLYLKAPL</sequence>
<reference evidence="1" key="1">
    <citation type="submission" date="2021-03" db="EMBL/GenBank/DDBJ databases">
        <authorList>
            <person name="Bekaert M."/>
        </authorList>
    </citation>
    <scope>NUCLEOTIDE SEQUENCE</scope>
</reference>
<evidence type="ECO:0000313" key="1">
    <source>
        <dbReference type="EMBL" id="CAG2197107.1"/>
    </source>
</evidence>
<dbReference type="Proteomes" id="UP000683360">
    <property type="component" value="Unassembled WGS sequence"/>
</dbReference>
<organism evidence="1 2">
    <name type="scientific">Mytilus edulis</name>
    <name type="common">Blue mussel</name>
    <dbReference type="NCBI Taxonomy" id="6550"/>
    <lineage>
        <taxon>Eukaryota</taxon>
        <taxon>Metazoa</taxon>
        <taxon>Spiralia</taxon>
        <taxon>Lophotrochozoa</taxon>
        <taxon>Mollusca</taxon>
        <taxon>Bivalvia</taxon>
        <taxon>Autobranchia</taxon>
        <taxon>Pteriomorphia</taxon>
        <taxon>Mytilida</taxon>
        <taxon>Mytiloidea</taxon>
        <taxon>Mytilidae</taxon>
        <taxon>Mytilinae</taxon>
        <taxon>Mytilus</taxon>
    </lineage>
</organism>
<name>A0A8S3QKL2_MYTED</name>
<dbReference type="EMBL" id="CAJPWZ010000619">
    <property type="protein sequence ID" value="CAG2197107.1"/>
    <property type="molecule type" value="Genomic_DNA"/>
</dbReference>
<dbReference type="AlphaFoldDB" id="A0A8S3QKL2"/>
<comment type="caution">
    <text evidence="1">The sequence shown here is derived from an EMBL/GenBank/DDBJ whole genome shotgun (WGS) entry which is preliminary data.</text>
</comment>